<dbReference type="Pfam" id="PF00651">
    <property type="entry name" value="BTB"/>
    <property type="match status" value="1"/>
</dbReference>
<dbReference type="PANTHER" id="PTHR47843">
    <property type="entry name" value="BTB DOMAIN-CONTAINING PROTEIN-RELATED"/>
    <property type="match status" value="1"/>
</dbReference>
<dbReference type="CDD" id="cd18186">
    <property type="entry name" value="BTB_POZ_ZBTB_KLHL-like"/>
    <property type="match status" value="1"/>
</dbReference>
<sequence length="370" mass="41710">MSDDKSLSDLPEIDDVKGADKPIDSNNTEARIAMAHDQAAGSEIPQAPLDGIRTPSSAGSRYREDDHSDIDDFCGTSIHAALSTLLGSDKFSDMTIVCGEREFKAHRAVVCTQSSFFDKAMSSNFKEATSRVVELPEDDPDVVERFLEFLYTGTYSDGVNSTWGKPSTAAMLDPKTVQQNLQVPPGVYQSTLESEQGESTDDVDPDYEYPEEDEKEPEEEYTVFDENSHDENTRNDEKERAKAMEDISLLTKTEAMQQLADLRNDMTLPLRLYVMADKYDVPALRLLARDRFYRSVELVWENAECFPDIVDELYQTTPPTDTAMREIVCRLVGTLILDPSVREKMRPVMAKHGDFAVGVMEYAIHLRKLW</sequence>
<dbReference type="SUPFAM" id="SSF54695">
    <property type="entry name" value="POZ domain"/>
    <property type="match status" value="1"/>
</dbReference>
<evidence type="ECO:0000259" key="2">
    <source>
        <dbReference type="PROSITE" id="PS50097"/>
    </source>
</evidence>
<protein>
    <recommendedName>
        <fullName evidence="2">BTB domain-containing protein</fullName>
    </recommendedName>
</protein>
<proteinExistence type="predicted"/>
<dbReference type="SMART" id="SM00225">
    <property type="entry name" value="BTB"/>
    <property type="match status" value="1"/>
</dbReference>
<comment type="caution">
    <text evidence="3">The sequence shown here is derived from an EMBL/GenBank/DDBJ whole genome shotgun (WGS) entry which is preliminary data.</text>
</comment>
<feature type="region of interest" description="Disordered" evidence="1">
    <location>
        <begin position="191"/>
        <end position="239"/>
    </location>
</feature>
<dbReference type="InterPro" id="IPR000210">
    <property type="entry name" value="BTB/POZ_dom"/>
</dbReference>
<feature type="compositionally biased region" description="Basic and acidic residues" evidence="1">
    <location>
        <begin position="14"/>
        <end position="23"/>
    </location>
</feature>
<dbReference type="InterPro" id="IPR011333">
    <property type="entry name" value="SKP1/BTB/POZ_sf"/>
</dbReference>
<organism evidence="3 4">
    <name type="scientific">Fusarium avenaceum</name>
    <dbReference type="NCBI Taxonomy" id="40199"/>
    <lineage>
        <taxon>Eukaryota</taxon>
        <taxon>Fungi</taxon>
        <taxon>Dikarya</taxon>
        <taxon>Ascomycota</taxon>
        <taxon>Pezizomycotina</taxon>
        <taxon>Sordariomycetes</taxon>
        <taxon>Hypocreomycetidae</taxon>
        <taxon>Hypocreales</taxon>
        <taxon>Nectriaceae</taxon>
        <taxon>Fusarium</taxon>
        <taxon>Fusarium tricinctum species complex</taxon>
    </lineage>
</organism>
<accession>A0A9P7GYK8</accession>
<dbReference type="AlphaFoldDB" id="A0A9P7GYK8"/>
<dbReference type="PROSITE" id="PS50097">
    <property type="entry name" value="BTB"/>
    <property type="match status" value="1"/>
</dbReference>
<evidence type="ECO:0000313" key="3">
    <source>
        <dbReference type="EMBL" id="KAG5658628.1"/>
    </source>
</evidence>
<dbReference type="Gene3D" id="3.30.710.10">
    <property type="entry name" value="Potassium Channel Kv1.1, Chain A"/>
    <property type="match status" value="1"/>
</dbReference>
<keyword evidence="4" id="KW-1185">Reference proteome</keyword>
<feature type="region of interest" description="Disordered" evidence="1">
    <location>
        <begin position="1"/>
        <end position="24"/>
    </location>
</feature>
<name>A0A9P7GYK8_9HYPO</name>
<evidence type="ECO:0000256" key="1">
    <source>
        <dbReference type="SAM" id="MobiDB-lite"/>
    </source>
</evidence>
<feature type="domain" description="BTB" evidence="2">
    <location>
        <begin position="92"/>
        <end position="153"/>
    </location>
</feature>
<reference evidence="3" key="1">
    <citation type="submission" date="2021-04" db="EMBL/GenBank/DDBJ databases">
        <title>Draft genome of Fusarium avenaceum strain F156N33, isolated from an atmospheric sample in Virginia.</title>
        <authorList>
            <person name="Yang S."/>
            <person name="Vinatzer B.A."/>
            <person name="Coleman J."/>
        </authorList>
    </citation>
    <scope>NUCLEOTIDE SEQUENCE</scope>
    <source>
        <strain evidence="3">F156N33</strain>
    </source>
</reference>
<dbReference type="EMBL" id="JAGPUO010000014">
    <property type="protein sequence ID" value="KAG5658628.1"/>
    <property type="molecule type" value="Genomic_DNA"/>
</dbReference>
<feature type="compositionally biased region" description="Acidic residues" evidence="1">
    <location>
        <begin position="195"/>
        <end position="223"/>
    </location>
</feature>
<dbReference type="PANTHER" id="PTHR47843:SF5">
    <property type="entry name" value="BTB_POZ DOMAIN PROTEIN"/>
    <property type="match status" value="1"/>
</dbReference>
<dbReference type="Proteomes" id="UP000782241">
    <property type="component" value="Unassembled WGS sequence"/>
</dbReference>
<feature type="compositionally biased region" description="Basic and acidic residues" evidence="1">
    <location>
        <begin position="226"/>
        <end position="239"/>
    </location>
</feature>
<evidence type="ECO:0000313" key="4">
    <source>
        <dbReference type="Proteomes" id="UP000782241"/>
    </source>
</evidence>
<feature type="region of interest" description="Disordered" evidence="1">
    <location>
        <begin position="37"/>
        <end position="64"/>
    </location>
</feature>
<gene>
    <name evidence="3" type="ORF">KAF25_010809</name>
</gene>